<keyword evidence="1" id="KW-0812">Transmembrane</keyword>
<name>A0A0V0GU34_SOLCH</name>
<keyword evidence="1" id="KW-1133">Transmembrane helix</keyword>
<feature type="transmembrane region" description="Helical" evidence="1">
    <location>
        <begin position="15"/>
        <end position="38"/>
    </location>
</feature>
<evidence type="ECO:0000313" key="2">
    <source>
        <dbReference type="EMBL" id="JAP11633.1"/>
    </source>
</evidence>
<accession>A0A0V0GU34</accession>
<sequence>MFTDSVLYGANPCSMFIFSLLQMSVLLLSSVEVGLLNASTDNSRSCNKYQSFEICLLCNVSNVTLSIHCICSPPPS</sequence>
<reference evidence="2" key="1">
    <citation type="submission" date="2015-12" db="EMBL/GenBank/DDBJ databases">
        <title>Gene expression during late stages of embryo sac development: a critical building block for successful pollen-pistil interactions.</title>
        <authorList>
            <person name="Liu Y."/>
            <person name="Joly V."/>
            <person name="Sabar M."/>
            <person name="Matton D.P."/>
        </authorList>
    </citation>
    <scope>NUCLEOTIDE SEQUENCE</scope>
</reference>
<evidence type="ECO:0000256" key="1">
    <source>
        <dbReference type="SAM" id="Phobius"/>
    </source>
</evidence>
<proteinExistence type="predicted"/>
<keyword evidence="1" id="KW-0472">Membrane</keyword>
<protein>
    <submittedName>
        <fullName evidence="2">Putative ovule protein</fullName>
    </submittedName>
</protein>
<dbReference type="AlphaFoldDB" id="A0A0V0GU34"/>
<organism evidence="2">
    <name type="scientific">Solanum chacoense</name>
    <name type="common">Chaco potato</name>
    <dbReference type="NCBI Taxonomy" id="4108"/>
    <lineage>
        <taxon>Eukaryota</taxon>
        <taxon>Viridiplantae</taxon>
        <taxon>Streptophyta</taxon>
        <taxon>Embryophyta</taxon>
        <taxon>Tracheophyta</taxon>
        <taxon>Spermatophyta</taxon>
        <taxon>Magnoliopsida</taxon>
        <taxon>eudicotyledons</taxon>
        <taxon>Gunneridae</taxon>
        <taxon>Pentapetalae</taxon>
        <taxon>asterids</taxon>
        <taxon>lamiids</taxon>
        <taxon>Solanales</taxon>
        <taxon>Solanaceae</taxon>
        <taxon>Solanoideae</taxon>
        <taxon>Solaneae</taxon>
        <taxon>Solanum</taxon>
    </lineage>
</organism>
<dbReference type="EMBL" id="GEDG01030996">
    <property type="protein sequence ID" value="JAP11633.1"/>
    <property type="molecule type" value="Transcribed_RNA"/>
</dbReference>